<accession>A0A1M5HIU9</accession>
<dbReference type="Gene3D" id="3.30.910.20">
    <property type="entry name" value="Skp domain"/>
    <property type="match status" value="1"/>
</dbReference>
<dbReference type="InterPro" id="IPR005632">
    <property type="entry name" value="Chaperone_Skp"/>
</dbReference>
<sequence length="201" mass="23157">MKRINYLAKGILAALVVVMFAQCSGKKTDADESVTAMGVAPSGLKIAYVEIDTLLTKYTFWNDLNEMMMKKEENIRATLNQKARELDAEGKEFQRKVQNNAFVSRERAEQENARLVKKQQDLQELQSRLTNELQAENQKNSLQLRDSINSFLKIYNKKHKYSMIFSNTGFDNLLYADKAYNITNDIIEGLNERYAPSQKKK</sequence>
<dbReference type="STRING" id="1297750.SAMN05444405_1281"/>
<evidence type="ECO:0000256" key="2">
    <source>
        <dbReference type="ARBA" id="ARBA00022729"/>
    </source>
</evidence>
<dbReference type="Pfam" id="PF03938">
    <property type="entry name" value="OmpH"/>
    <property type="match status" value="1"/>
</dbReference>
<dbReference type="SUPFAM" id="SSF111384">
    <property type="entry name" value="OmpH-like"/>
    <property type="match status" value="1"/>
</dbReference>
<feature type="signal peptide" evidence="4">
    <location>
        <begin position="1"/>
        <end position="21"/>
    </location>
</feature>
<dbReference type="Proteomes" id="UP000184509">
    <property type="component" value="Unassembled WGS sequence"/>
</dbReference>
<dbReference type="OrthoDB" id="1493259at2"/>
<protein>
    <submittedName>
        <fullName evidence="5">Periplasmic chaperone for outer membrane proteins Skp</fullName>
    </submittedName>
</protein>
<dbReference type="GO" id="GO:0050821">
    <property type="term" value="P:protein stabilization"/>
    <property type="evidence" value="ECO:0007669"/>
    <property type="project" value="TreeGrafter"/>
</dbReference>
<dbReference type="AlphaFoldDB" id="A0A1M5HIU9"/>
<keyword evidence="6" id="KW-1185">Reference proteome</keyword>
<evidence type="ECO:0000313" key="5">
    <source>
        <dbReference type="EMBL" id="SHG15821.1"/>
    </source>
</evidence>
<comment type="similarity">
    <text evidence="1">Belongs to the Skp family.</text>
</comment>
<evidence type="ECO:0000256" key="3">
    <source>
        <dbReference type="SAM" id="Coils"/>
    </source>
</evidence>
<organism evidence="5 6">
    <name type="scientific">Bacteroides luti</name>
    <dbReference type="NCBI Taxonomy" id="1297750"/>
    <lineage>
        <taxon>Bacteria</taxon>
        <taxon>Pseudomonadati</taxon>
        <taxon>Bacteroidota</taxon>
        <taxon>Bacteroidia</taxon>
        <taxon>Bacteroidales</taxon>
        <taxon>Bacteroidaceae</taxon>
        <taxon>Bacteroides</taxon>
    </lineage>
</organism>
<dbReference type="SMART" id="SM00935">
    <property type="entry name" value="OmpH"/>
    <property type="match status" value="1"/>
</dbReference>
<dbReference type="EMBL" id="FQTV01000028">
    <property type="protein sequence ID" value="SHG15821.1"/>
    <property type="molecule type" value="Genomic_DNA"/>
</dbReference>
<dbReference type="RefSeq" id="WP_073404290.1">
    <property type="nucleotide sequence ID" value="NZ_FQTV01000028.1"/>
</dbReference>
<feature type="chain" id="PRO_5013245847" evidence="4">
    <location>
        <begin position="22"/>
        <end position="201"/>
    </location>
</feature>
<dbReference type="GO" id="GO:0005829">
    <property type="term" value="C:cytosol"/>
    <property type="evidence" value="ECO:0007669"/>
    <property type="project" value="TreeGrafter"/>
</dbReference>
<dbReference type="GO" id="GO:0051082">
    <property type="term" value="F:unfolded protein binding"/>
    <property type="evidence" value="ECO:0007669"/>
    <property type="project" value="InterPro"/>
</dbReference>
<dbReference type="PANTHER" id="PTHR35089:SF1">
    <property type="entry name" value="CHAPERONE PROTEIN SKP"/>
    <property type="match status" value="1"/>
</dbReference>
<keyword evidence="3" id="KW-0175">Coiled coil</keyword>
<dbReference type="InterPro" id="IPR024930">
    <property type="entry name" value="Skp_dom_sf"/>
</dbReference>
<evidence type="ECO:0000313" key="6">
    <source>
        <dbReference type="Proteomes" id="UP000184509"/>
    </source>
</evidence>
<evidence type="ECO:0000256" key="4">
    <source>
        <dbReference type="SAM" id="SignalP"/>
    </source>
</evidence>
<gene>
    <name evidence="5" type="ORF">SAMN05444405_1281</name>
</gene>
<evidence type="ECO:0000256" key="1">
    <source>
        <dbReference type="ARBA" id="ARBA00009091"/>
    </source>
</evidence>
<keyword evidence="2 4" id="KW-0732">Signal</keyword>
<feature type="coiled-coil region" evidence="3">
    <location>
        <begin position="69"/>
        <end position="139"/>
    </location>
</feature>
<reference evidence="5 6" key="1">
    <citation type="submission" date="2016-11" db="EMBL/GenBank/DDBJ databases">
        <authorList>
            <person name="Jaros S."/>
            <person name="Januszkiewicz K."/>
            <person name="Wedrychowicz H."/>
        </authorList>
    </citation>
    <scope>NUCLEOTIDE SEQUENCE [LARGE SCALE GENOMIC DNA]</scope>
    <source>
        <strain evidence="5 6">DSM 26991</strain>
    </source>
</reference>
<name>A0A1M5HIU9_9BACE</name>
<dbReference type="PANTHER" id="PTHR35089">
    <property type="entry name" value="CHAPERONE PROTEIN SKP"/>
    <property type="match status" value="1"/>
</dbReference>
<proteinExistence type="inferred from homology"/>